<gene>
    <name evidence="2" type="ORF">SanaruYs_36760</name>
</gene>
<keyword evidence="3" id="KW-1185">Reference proteome</keyword>
<evidence type="ECO:0000313" key="2">
    <source>
        <dbReference type="EMBL" id="GCC53432.1"/>
    </source>
</evidence>
<keyword evidence="1" id="KW-0175">Coiled coil</keyword>
<evidence type="ECO:0000313" key="3">
    <source>
        <dbReference type="Proteomes" id="UP000288227"/>
    </source>
</evidence>
<organism evidence="2 3">
    <name type="scientific">Chryseotalea sanaruensis</name>
    <dbReference type="NCBI Taxonomy" id="2482724"/>
    <lineage>
        <taxon>Bacteria</taxon>
        <taxon>Pseudomonadati</taxon>
        <taxon>Bacteroidota</taxon>
        <taxon>Cytophagia</taxon>
        <taxon>Cytophagales</taxon>
        <taxon>Chryseotaleaceae</taxon>
        <taxon>Chryseotalea</taxon>
    </lineage>
</organism>
<accession>A0A401UEY5</accession>
<name>A0A401UEY5_9BACT</name>
<evidence type="ECO:0000256" key="1">
    <source>
        <dbReference type="SAM" id="Coils"/>
    </source>
</evidence>
<protein>
    <submittedName>
        <fullName evidence="2">Uncharacterized protein</fullName>
    </submittedName>
</protein>
<dbReference type="Proteomes" id="UP000288227">
    <property type="component" value="Unassembled WGS sequence"/>
</dbReference>
<feature type="coiled-coil region" evidence="1">
    <location>
        <begin position="19"/>
        <end position="69"/>
    </location>
</feature>
<comment type="caution">
    <text evidence="2">The sequence shown here is derived from an EMBL/GenBank/DDBJ whole genome shotgun (WGS) entry which is preliminary data.</text>
</comment>
<sequence>MAQTDTLKISVLNKADSLVNYHQQRIDSLQQKIDQLTNLRAGADSSKSLQNLKSKRQALQNKADSLNRMGQPTVLVQKSLDSLNNLKPLKKLDSLNHEIVTLQRKIQDPVNKIENSINDKVQSFNKITDNQFKTGNAIDAPKLNETSLNTPTLNGTDVKAPDVNQQVQDVKAQVQIPDELKQAQEQLGKVSDLSSKVDTYQNEVQQIKEGGLKNSTAIDKLAEDKISEIKEVGALQQELGKANMPSAMDEEAAKNMLKEQGKEEVMKLAKDHFAGKQEALTAAMQKMSDLKLKYESLDSLNVPKSRANPMKAKPFVERLVPGLSFQVQKSQHWLIDINPSLAYRITDRWSAGLGWNQRLGYAKRVVYQEQESMYGPRMFAEFRWNKGISFRLEGEFLFGIPVPSFANAKSMEDPARWVNSAFVGIKKDYRIVNRLKGTLFVLYMIYDDNLSSPYANKLNTRFGFEYTFKSKKK</sequence>
<proteinExistence type="predicted"/>
<dbReference type="AlphaFoldDB" id="A0A401UEY5"/>
<dbReference type="EMBL" id="BHXQ01000007">
    <property type="protein sequence ID" value="GCC53432.1"/>
    <property type="molecule type" value="Genomic_DNA"/>
</dbReference>
<reference evidence="2 3" key="1">
    <citation type="submission" date="2018-11" db="EMBL/GenBank/DDBJ databases">
        <title>Chryseotalea sanarue gen. nov., sp., nov., a member of the family Cytophagaceae, isolated from a brackish lake in Hamamatsu Japan.</title>
        <authorList>
            <person name="Maejima Y."/>
            <person name="Iino T."/>
            <person name="Muraguchi Y."/>
            <person name="Fukuda K."/>
            <person name="Ohkuma M."/>
            <person name="Moriuchi R."/>
            <person name="Dohra H."/>
            <person name="Kimbara K."/>
            <person name="Shintani M."/>
        </authorList>
    </citation>
    <scope>NUCLEOTIDE SEQUENCE [LARGE SCALE GENOMIC DNA]</scope>
    <source>
        <strain evidence="2 3">Ys</strain>
    </source>
</reference>